<dbReference type="Proteomes" id="UP000677228">
    <property type="component" value="Unassembled WGS sequence"/>
</dbReference>
<evidence type="ECO:0000313" key="3">
    <source>
        <dbReference type="EMBL" id="CAF1538762.1"/>
    </source>
</evidence>
<evidence type="ECO:0000313" key="2">
    <source>
        <dbReference type="EMBL" id="CAF1466569.1"/>
    </source>
</evidence>
<dbReference type="EMBL" id="CAJNOK010030971">
    <property type="protein sequence ID" value="CAF1466569.1"/>
    <property type="molecule type" value="Genomic_DNA"/>
</dbReference>
<evidence type="ECO:0000313" key="4">
    <source>
        <dbReference type="EMBL" id="CAF4259116.1"/>
    </source>
</evidence>
<dbReference type="AlphaFoldDB" id="A0A815W4B9"/>
<dbReference type="EMBL" id="CAJOBA010052850">
    <property type="protein sequence ID" value="CAF4259116.1"/>
    <property type="molecule type" value="Genomic_DNA"/>
</dbReference>
<dbReference type="EMBL" id="CAJNOQ010025609">
    <property type="protein sequence ID" value="CAF1538762.1"/>
    <property type="molecule type" value="Genomic_DNA"/>
</dbReference>
<protein>
    <submittedName>
        <fullName evidence="3">Uncharacterized protein</fullName>
    </submittedName>
</protein>
<dbReference type="OrthoDB" id="7481777at2759"/>
<name>A0A815W4B9_9BILA</name>
<feature type="coiled-coil region" evidence="1">
    <location>
        <begin position="34"/>
        <end position="71"/>
    </location>
</feature>
<dbReference type="EMBL" id="CAJOBC010091237">
    <property type="protein sequence ID" value="CAF4398974.1"/>
    <property type="molecule type" value="Genomic_DNA"/>
</dbReference>
<feature type="non-terminal residue" evidence="3">
    <location>
        <position position="1"/>
    </location>
</feature>
<proteinExistence type="predicted"/>
<dbReference type="Proteomes" id="UP000682733">
    <property type="component" value="Unassembled WGS sequence"/>
</dbReference>
<keyword evidence="1" id="KW-0175">Coiled coil</keyword>
<gene>
    <name evidence="3" type="ORF">GPM918_LOCUS38500</name>
    <name evidence="2" type="ORF">OVA965_LOCUS35480</name>
    <name evidence="5" type="ORF">SRO942_LOCUS39332</name>
    <name evidence="4" type="ORF">TMI583_LOCUS36447</name>
</gene>
<reference evidence="3" key="1">
    <citation type="submission" date="2021-02" db="EMBL/GenBank/DDBJ databases">
        <authorList>
            <person name="Nowell W R."/>
        </authorList>
    </citation>
    <scope>NUCLEOTIDE SEQUENCE</scope>
</reference>
<evidence type="ECO:0000256" key="1">
    <source>
        <dbReference type="SAM" id="Coils"/>
    </source>
</evidence>
<accession>A0A815W4B9</accession>
<sequence length="208" mass="24290">DVLNDPEIKEQLSSLKLSSNNYSGIVDILHASVMKSVEKRLTAIEQRLTAIEQNQENMAFEMNKRERHSRQFNLRFVGIDEQEHSSQAIVALAQKVGLTEITENDIEISHRLGPGKPGYNRVVIARFHSRVKRRSLLIKRKEVKQSSAVVIYEDLTKVDKHLLDELRYRLAEDDRKYAFTRNGRVMYKYEDKKVGFIDSYDNIDYFLQ</sequence>
<evidence type="ECO:0000313" key="6">
    <source>
        <dbReference type="Proteomes" id="UP000663829"/>
    </source>
</evidence>
<organism evidence="3 6">
    <name type="scientific">Didymodactylos carnosus</name>
    <dbReference type="NCBI Taxonomy" id="1234261"/>
    <lineage>
        <taxon>Eukaryota</taxon>
        <taxon>Metazoa</taxon>
        <taxon>Spiralia</taxon>
        <taxon>Gnathifera</taxon>
        <taxon>Rotifera</taxon>
        <taxon>Eurotatoria</taxon>
        <taxon>Bdelloidea</taxon>
        <taxon>Philodinida</taxon>
        <taxon>Philodinidae</taxon>
        <taxon>Didymodactylos</taxon>
    </lineage>
</organism>
<comment type="caution">
    <text evidence="3">The sequence shown here is derived from an EMBL/GenBank/DDBJ whole genome shotgun (WGS) entry which is preliminary data.</text>
</comment>
<evidence type="ECO:0000313" key="5">
    <source>
        <dbReference type="EMBL" id="CAF4398974.1"/>
    </source>
</evidence>
<dbReference type="Proteomes" id="UP000681722">
    <property type="component" value="Unassembled WGS sequence"/>
</dbReference>
<dbReference type="Proteomes" id="UP000663829">
    <property type="component" value="Unassembled WGS sequence"/>
</dbReference>
<keyword evidence="6" id="KW-1185">Reference proteome</keyword>